<evidence type="ECO:0000313" key="1">
    <source>
        <dbReference type="EMBL" id="MFC3003528.1"/>
    </source>
</evidence>
<proteinExistence type="predicted"/>
<name>A0ABV7C483_9PROT</name>
<keyword evidence="2" id="KW-1185">Reference proteome</keyword>
<dbReference type="RefSeq" id="WP_216839984.1">
    <property type="nucleotide sequence ID" value="NZ_JAFNJS010000012.1"/>
</dbReference>
<protein>
    <recommendedName>
        <fullName evidence="3">Response regulatory domain-containing protein</fullName>
    </recommendedName>
</protein>
<accession>A0ABV7C483</accession>
<gene>
    <name evidence="1" type="ORF">ACFOD3_26780</name>
</gene>
<reference evidence="2" key="1">
    <citation type="journal article" date="2019" name="Int. J. Syst. Evol. Microbiol.">
        <title>The Global Catalogue of Microorganisms (GCM) 10K type strain sequencing project: providing services to taxonomists for standard genome sequencing and annotation.</title>
        <authorList>
            <consortium name="The Broad Institute Genomics Platform"/>
            <consortium name="The Broad Institute Genome Sequencing Center for Infectious Disease"/>
            <person name="Wu L."/>
            <person name="Ma J."/>
        </authorList>
    </citation>
    <scope>NUCLEOTIDE SEQUENCE [LARGE SCALE GENOMIC DNA]</scope>
    <source>
        <strain evidence="2">CGMCC 1.16855</strain>
    </source>
</reference>
<dbReference type="EMBL" id="JBHRSB010000012">
    <property type="protein sequence ID" value="MFC3003528.1"/>
    <property type="molecule type" value="Genomic_DNA"/>
</dbReference>
<sequence length="126" mass="13646">MGPAKPQVSIISADVAVRQALLLLMESEGITSRAFTSVWEFPAATGTVLRGQPHCVLLDPTHRDQASYARLTEHLVQGDGPVTVVVLAAEAHRPRRRAEQSSLTLVQVDPFRVDEILAAIRTALLA</sequence>
<dbReference type="Proteomes" id="UP001595420">
    <property type="component" value="Unassembled WGS sequence"/>
</dbReference>
<comment type="caution">
    <text evidence="1">The sequence shown here is derived from an EMBL/GenBank/DDBJ whole genome shotgun (WGS) entry which is preliminary data.</text>
</comment>
<evidence type="ECO:0000313" key="2">
    <source>
        <dbReference type="Proteomes" id="UP001595420"/>
    </source>
</evidence>
<evidence type="ECO:0008006" key="3">
    <source>
        <dbReference type="Google" id="ProtNLM"/>
    </source>
</evidence>
<organism evidence="1 2">
    <name type="scientific">Falsiroseomonas tokyonensis</name>
    <dbReference type="NCBI Taxonomy" id="430521"/>
    <lineage>
        <taxon>Bacteria</taxon>
        <taxon>Pseudomonadati</taxon>
        <taxon>Pseudomonadota</taxon>
        <taxon>Alphaproteobacteria</taxon>
        <taxon>Acetobacterales</taxon>
        <taxon>Roseomonadaceae</taxon>
        <taxon>Falsiroseomonas</taxon>
    </lineage>
</organism>